<name>A0A1D2MPY5_ORCCI</name>
<keyword evidence="2" id="KW-1185">Reference proteome</keyword>
<dbReference type="OMA" id="IWNANIM"/>
<gene>
    <name evidence="1" type="ORF">Ocin01_11554</name>
</gene>
<organism evidence="1 2">
    <name type="scientific">Orchesella cincta</name>
    <name type="common">Springtail</name>
    <name type="synonym">Podura cincta</name>
    <dbReference type="NCBI Taxonomy" id="48709"/>
    <lineage>
        <taxon>Eukaryota</taxon>
        <taxon>Metazoa</taxon>
        <taxon>Ecdysozoa</taxon>
        <taxon>Arthropoda</taxon>
        <taxon>Hexapoda</taxon>
        <taxon>Collembola</taxon>
        <taxon>Entomobryomorpha</taxon>
        <taxon>Entomobryoidea</taxon>
        <taxon>Orchesellidae</taxon>
        <taxon>Orchesellinae</taxon>
        <taxon>Orchesella</taxon>
    </lineage>
</organism>
<protein>
    <submittedName>
        <fullName evidence="1">Uncharacterized protein</fullName>
    </submittedName>
</protein>
<dbReference type="AlphaFoldDB" id="A0A1D2MPY5"/>
<dbReference type="OrthoDB" id="9978031at2759"/>
<dbReference type="InterPro" id="IPR043519">
    <property type="entry name" value="NT_sf"/>
</dbReference>
<dbReference type="Proteomes" id="UP000094527">
    <property type="component" value="Unassembled WGS sequence"/>
</dbReference>
<evidence type="ECO:0000313" key="1">
    <source>
        <dbReference type="EMBL" id="ODM95127.1"/>
    </source>
</evidence>
<sequence>MSQKNGRKRVLEETDYDLRRFGESLKCHEKYQKDAERLTSKVLQTLRSKSKYKLGKHDFGGSYGKNTDVIDPDLDIVVRVKNCQPPFEKVLNDFEKVLRSHEGYLQIRSGDYKKSKRSLNFFFTNGIPVDLLPAEDVKEDELDDLLGEMEENKQNAYYHGPALVEDQVGFLKSQNSFTHTVVRLSKFCFKSWYLGGESCRGGSAMMELIAVAAAEKELTKKYASEFQALRGVMVMLGNLDTLKLAFSRVDDEDDEHREWERVKPSELHRHNTKWLIPDVVGNRGILNRPCFIIDPANPFQDYLEDKSDEVIGKLKNFACTTRDRLDRLLKESKNNGEDDEFMRKLFRPIPKDLTKENDKSLSLPDDILLTCDERCNSIYNKVKIWNANIMEDLKVRQAVKVLKKNLITVVHSTVKGNPDDVTVDDVTDAVEELIENNLQTDLEDANQWEEHSDQFDVMIKIPYVIRGKGYAVCLSMAWD</sequence>
<comment type="caution">
    <text evidence="1">The sequence shown here is derived from an EMBL/GenBank/DDBJ whole genome shotgun (WGS) entry which is preliminary data.</text>
</comment>
<proteinExistence type="predicted"/>
<dbReference type="EMBL" id="LJIJ01000709">
    <property type="protein sequence ID" value="ODM95127.1"/>
    <property type="molecule type" value="Genomic_DNA"/>
</dbReference>
<accession>A0A1D2MPY5</accession>
<dbReference type="SUPFAM" id="SSF81301">
    <property type="entry name" value="Nucleotidyltransferase"/>
    <property type="match status" value="1"/>
</dbReference>
<dbReference type="Gene3D" id="1.10.1410.20">
    <property type="entry name" value="2'-5'-oligoadenylate synthetase 1, domain 2"/>
    <property type="match status" value="1"/>
</dbReference>
<evidence type="ECO:0000313" key="2">
    <source>
        <dbReference type="Proteomes" id="UP000094527"/>
    </source>
</evidence>
<reference evidence="1 2" key="1">
    <citation type="journal article" date="2016" name="Genome Biol. Evol.">
        <title>Gene Family Evolution Reflects Adaptation to Soil Environmental Stressors in the Genome of the Collembolan Orchesella cincta.</title>
        <authorList>
            <person name="Faddeeva-Vakhrusheva A."/>
            <person name="Derks M.F."/>
            <person name="Anvar S.Y."/>
            <person name="Agamennone V."/>
            <person name="Suring W."/>
            <person name="Smit S."/>
            <person name="van Straalen N.M."/>
            <person name="Roelofs D."/>
        </authorList>
    </citation>
    <scope>NUCLEOTIDE SEQUENCE [LARGE SCALE GENOMIC DNA]</scope>
    <source>
        <tissue evidence="1">Mixed pool</tissue>
    </source>
</reference>